<feature type="compositionally biased region" description="Basic and acidic residues" evidence="1">
    <location>
        <begin position="60"/>
        <end position="71"/>
    </location>
</feature>
<feature type="region of interest" description="Disordered" evidence="1">
    <location>
        <begin position="441"/>
        <end position="463"/>
    </location>
</feature>
<dbReference type="AlphaFoldDB" id="A0A9X0WE44"/>
<feature type="compositionally biased region" description="Low complexity" evidence="1">
    <location>
        <begin position="327"/>
        <end position="355"/>
    </location>
</feature>
<dbReference type="Pfam" id="PF02120">
    <property type="entry name" value="Flg_hook"/>
    <property type="match status" value="1"/>
</dbReference>
<comment type="caution">
    <text evidence="3">The sequence shown here is derived from an EMBL/GenBank/DDBJ whole genome shotgun (WGS) entry which is preliminary data.</text>
</comment>
<proteinExistence type="predicted"/>
<reference evidence="3 4" key="1">
    <citation type="journal article" date="2020" name="Microorganisms">
        <title>Osmotic Adaptation and Compatible Solute Biosynthesis of Phototrophic Bacteria as Revealed from Genome Analyses.</title>
        <authorList>
            <person name="Imhoff J.F."/>
            <person name="Rahn T."/>
            <person name="Kunzel S."/>
            <person name="Keller A."/>
            <person name="Neulinger S.C."/>
        </authorList>
    </citation>
    <scope>NUCLEOTIDE SEQUENCE [LARGE SCALE GENOMIC DNA]</scope>
    <source>
        <strain evidence="3 4">DSM 25653</strain>
    </source>
</reference>
<dbReference type="EMBL" id="NRRY01000080">
    <property type="protein sequence ID" value="MBK1621515.1"/>
    <property type="molecule type" value="Genomic_DNA"/>
</dbReference>
<feature type="domain" description="Flagellar hook-length control protein-like C-terminal" evidence="2">
    <location>
        <begin position="451"/>
        <end position="523"/>
    </location>
</feature>
<dbReference type="Proteomes" id="UP001138768">
    <property type="component" value="Unassembled WGS sequence"/>
</dbReference>
<dbReference type="Gene3D" id="3.30.750.140">
    <property type="match status" value="1"/>
</dbReference>
<evidence type="ECO:0000259" key="2">
    <source>
        <dbReference type="Pfam" id="PF02120"/>
    </source>
</evidence>
<evidence type="ECO:0000313" key="4">
    <source>
        <dbReference type="Proteomes" id="UP001138768"/>
    </source>
</evidence>
<gene>
    <name evidence="3" type="ORF">CKO42_24505</name>
</gene>
<evidence type="ECO:0000313" key="3">
    <source>
        <dbReference type="EMBL" id="MBK1621515.1"/>
    </source>
</evidence>
<dbReference type="InterPro" id="IPR021136">
    <property type="entry name" value="Flagellar_hook_control-like_C"/>
</dbReference>
<sequence>MSGINTLIDTLMHQVLGKRVDTPHPRDLNQPVKPMTAAGALAAVRSDSRLDARNNAPVREAGRAPQDERATQARQPTGEKLPPPSTQTTFTSSARSIADLMLRFPASPSALRVAQPLFPSSQSPAPTQVAERLQSSVRDSGLFYESHLSRWFRGELPREQLLREPQMLRSLNFSQAASSLPPAPLKTSLPAFLLGLSRVGGAAPALAQSGLNAQSVLPVAPPGAGVGGVSAAPGSAQPLGLAGAAAGADARGNSAAAQPQALNADITTRSGREQPLLDPQTLSSLRFTQASPSLPPTPLKTSLPAFLLGLSRAGEAPAGFAQGGTSGQSASPAAPGSASAAGAPGAPGTSQTAQPSAPPGAPAGVAGADARASSVAAVQQQALNAEIATQSARLQRSEVIHESLQGVVRHQLELLATPVLRWEGDVWSGIFMALMIQPPAKRDERGGTDEEQGQDESGTKEWHSNMTLQVAGLGEVGVKLWLRDSQLDLELVARDPDVRLALAEGVDQLKSRLDALDLAEVRIRLHHDLLEPEEAPP</sequence>
<keyword evidence="4" id="KW-1185">Reference proteome</keyword>
<dbReference type="InterPro" id="IPR038610">
    <property type="entry name" value="FliK-like_C_sf"/>
</dbReference>
<evidence type="ECO:0000256" key="1">
    <source>
        <dbReference type="SAM" id="MobiDB-lite"/>
    </source>
</evidence>
<organism evidence="3 4">
    <name type="scientific">Lamprobacter modestohalophilus</name>
    <dbReference type="NCBI Taxonomy" id="1064514"/>
    <lineage>
        <taxon>Bacteria</taxon>
        <taxon>Pseudomonadati</taxon>
        <taxon>Pseudomonadota</taxon>
        <taxon>Gammaproteobacteria</taxon>
        <taxon>Chromatiales</taxon>
        <taxon>Chromatiaceae</taxon>
        <taxon>Lamprobacter</taxon>
    </lineage>
</organism>
<name>A0A9X0WE44_9GAMM</name>
<protein>
    <recommendedName>
        <fullName evidence="2">Flagellar hook-length control protein-like C-terminal domain-containing protein</fullName>
    </recommendedName>
</protein>
<accession>A0A9X0WE44</accession>
<feature type="region of interest" description="Disordered" evidence="1">
    <location>
        <begin position="318"/>
        <end position="368"/>
    </location>
</feature>
<feature type="region of interest" description="Disordered" evidence="1">
    <location>
        <begin position="44"/>
        <end position="91"/>
    </location>
</feature>